<organism evidence="1 2">
    <name type="scientific">Zingiber officinale</name>
    <name type="common">Ginger</name>
    <name type="synonym">Amomum zingiber</name>
    <dbReference type="NCBI Taxonomy" id="94328"/>
    <lineage>
        <taxon>Eukaryota</taxon>
        <taxon>Viridiplantae</taxon>
        <taxon>Streptophyta</taxon>
        <taxon>Embryophyta</taxon>
        <taxon>Tracheophyta</taxon>
        <taxon>Spermatophyta</taxon>
        <taxon>Magnoliopsida</taxon>
        <taxon>Liliopsida</taxon>
        <taxon>Zingiberales</taxon>
        <taxon>Zingiberaceae</taxon>
        <taxon>Zingiber</taxon>
    </lineage>
</organism>
<gene>
    <name evidence="1" type="ORF">ZIOFF_018577</name>
</gene>
<evidence type="ECO:0000313" key="2">
    <source>
        <dbReference type="Proteomes" id="UP000734854"/>
    </source>
</evidence>
<evidence type="ECO:0000313" key="1">
    <source>
        <dbReference type="EMBL" id="KAG6521458.1"/>
    </source>
</evidence>
<name>A0A8J5LM61_ZINOF</name>
<dbReference type="Proteomes" id="UP000734854">
    <property type="component" value="Unassembled WGS sequence"/>
</dbReference>
<dbReference type="AlphaFoldDB" id="A0A8J5LM61"/>
<comment type="caution">
    <text evidence="1">The sequence shown here is derived from an EMBL/GenBank/DDBJ whole genome shotgun (WGS) entry which is preliminary data.</text>
</comment>
<keyword evidence="2" id="KW-1185">Reference proteome</keyword>
<reference evidence="1 2" key="1">
    <citation type="submission" date="2020-08" db="EMBL/GenBank/DDBJ databases">
        <title>Plant Genome Project.</title>
        <authorList>
            <person name="Zhang R.-G."/>
        </authorList>
    </citation>
    <scope>NUCLEOTIDE SEQUENCE [LARGE SCALE GENOMIC DNA]</scope>
    <source>
        <tissue evidence="1">Rhizome</tissue>
    </source>
</reference>
<dbReference type="EMBL" id="JACMSC010000005">
    <property type="protein sequence ID" value="KAG6521458.1"/>
    <property type="molecule type" value="Genomic_DNA"/>
</dbReference>
<sequence length="141" mass="16113">MAPKSRNFHHDQDLVQLTKRLRPCAEVLYIILFENYKDVVSILNALPLETIISHAMLLKDVAYTATRHVYYEFSNFLNFSDGCSHLFPKDDDSLYDGFLARHLDEVNKIGKINLASTGEDLMDNEKQDVAIDLFASLDTES</sequence>
<dbReference type="OrthoDB" id="29024at2759"/>
<proteinExistence type="predicted"/>
<accession>A0A8J5LM61</accession>
<protein>
    <submittedName>
        <fullName evidence="1">Uncharacterized protein</fullName>
    </submittedName>
</protein>